<dbReference type="RefSeq" id="WP_009546915.1">
    <property type="nucleotide sequence ID" value="NC_010546.1"/>
</dbReference>
<keyword evidence="1" id="KW-0812">Transmembrane</keyword>
<feature type="transmembrane region" description="Helical" evidence="1">
    <location>
        <begin position="79"/>
        <end position="102"/>
    </location>
</feature>
<dbReference type="EMBL" id="CP000806">
    <property type="protein sequence ID" value="ACB51514.1"/>
    <property type="molecule type" value="Genomic_DNA"/>
</dbReference>
<dbReference type="Proteomes" id="UP000001203">
    <property type="component" value="Chromosome circular"/>
</dbReference>
<dbReference type="KEGG" id="cyt:cce_2164"/>
<keyword evidence="1" id="KW-0472">Membrane</keyword>
<dbReference type="HOGENOM" id="CLU_1710226_0_0_3"/>
<dbReference type="STRING" id="43989.cce_2164"/>
<name>B1WNT5_CROS5</name>
<feature type="transmembrane region" description="Helical" evidence="1">
    <location>
        <begin position="43"/>
        <end position="67"/>
    </location>
</feature>
<evidence type="ECO:0000313" key="2">
    <source>
        <dbReference type="EMBL" id="ACB51514.1"/>
    </source>
</evidence>
<feature type="transmembrane region" description="Helical" evidence="1">
    <location>
        <begin position="108"/>
        <end position="134"/>
    </location>
</feature>
<dbReference type="AlphaFoldDB" id="B1WNT5"/>
<dbReference type="OrthoDB" id="9902506at2"/>
<reference evidence="2 3" key="1">
    <citation type="journal article" date="2008" name="Proc. Natl. Acad. Sci. U.S.A.">
        <title>The genome of Cyanothece 51142, a unicellular diazotrophic cyanobacterium important in the marine nitrogen cycle.</title>
        <authorList>
            <person name="Welsh E.A."/>
            <person name="Liberton M."/>
            <person name="Stoeckel J."/>
            <person name="Loh T."/>
            <person name="Elvitigala T."/>
            <person name="Wang C."/>
            <person name="Wollam A."/>
            <person name="Fulton R.S."/>
            <person name="Clifton S.W."/>
            <person name="Jacobs J.M."/>
            <person name="Aurora R."/>
            <person name="Ghosh B.K."/>
            <person name="Sherman L.A."/>
            <person name="Smith R.D."/>
            <person name="Wilson R.K."/>
            <person name="Pakrasi H.B."/>
        </authorList>
    </citation>
    <scope>NUCLEOTIDE SEQUENCE [LARGE SCALE GENOMIC DNA]</scope>
    <source>
        <strain evidence="3">ATCC 51142 / BH68</strain>
    </source>
</reference>
<proteinExistence type="predicted"/>
<evidence type="ECO:0000256" key="1">
    <source>
        <dbReference type="SAM" id="Phobius"/>
    </source>
</evidence>
<sequence length="153" mass="16446">MKPAVKRHTLIGFWASLVGWIGAMGFAHTYGSAQVGAKLSLLTYLLMIPVYVVVISLANGIGCIIGTGMFGGKARAFEAVFCFACSVAIVGLTLEFFLEIFYTKNSGFLAHLLTFGEIALLQGILIAFSTGVIIRLADIFPDLKIGEKNSEDF</sequence>
<dbReference type="eggNOG" id="ENOG5032FIX">
    <property type="taxonomic scope" value="Bacteria"/>
</dbReference>
<keyword evidence="3" id="KW-1185">Reference proteome</keyword>
<accession>B1WNT5</accession>
<keyword evidence="1" id="KW-1133">Transmembrane helix</keyword>
<protein>
    <submittedName>
        <fullName evidence="2">Uncharacterized protein</fullName>
    </submittedName>
</protein>
<organism evidence="2 3">
    <name type="scientific">Crocosphaera subtropica (strain ATCC 51142 / BH68)</name>
    <name type="common">Cyanothece sp. (strain ATCC 51142)</name>
    <dbReference type="NCBI Taxonomy" id="43989"/>
    <lineage>
        <taxon>Bacteria</taxon>
        <taxon>Bacillati</taxon>
        <taxon>Cyanobacteriota</taxon>
        <taxon>Cyanophyceae</taxon>
        <taxon>Oscillatoriophycideae</taxon>
        <taxon>Chroococcales</taxon>
        <taxon>Aphanothecaceae</taxon>
        <taxon>Crocosphaera</taxon>
        <taxon>Crocosphaera subtropica</taxon>
    </lineage>
</organism>
<evidence type="ECO:0000313" key="3">
    <source>
        <dbReference type="Proteomes" id="UP000001203"/>
    </source>
</evidence>
<gene>
    <name evidence="2" type="ordered locus">cce_2164</name>
</gene>